<name>A0A9N9WWW3_9DIPT</name>
<accession>A0A9N9WWW3</accession>
<dbReference type="EMBL" id="OU895879">
    <property type="protein sequence ID" value="CAG9807105.1"/>
    <property type="molecule type" value="Genomic_DNA"/>
</dbReference>
<gene>
    <name evidence="1" type="ORF">CHIRRI_LOCUS9955</name>
</gene>
<organism evidence="1 2">
    <name type="scientific">Chironomus riparius</name>
    <dbReference type="NCBI Taxonomy" id="315576"/>
    <lineage>
        <taxon>Eukaryota</taxon>
        <taxon>Metazoa</taxon>
        <taxon>Ecdysozoa</taxon>
        <taxon>Arthropoda</taxon>
        <taxon>Hexapoda</taxon>
        <taxon>Insecta</taxon>
        <taxon>Pterygota</taxon>
        <taxon>Neoptera</taxon>
        <taxon>Endopterygota</taxon>
        <taxon>Diptera</taxon>
        <taxon>Nematocera</taxon>
        <taxon>Chironomoidea</taxon>
        <taxon>Chironomidae</taxon>
        <taxon>Chironominae</taxon>
        <taxon>Chironomus</taxon>
    </lineage>
</organism>
<dbReference type="Proteomes" id="UP001153620">
    <property type="component" value="Chromosome 3"/>
</dbReference>
<reference evidence="1" key="2">
    <citation type="submission" date="2022-10" db="EMBL/GenBank/DDBJ databases">
        <authorList>
            <consortium name="ENA_rothamsted_submissions"/>
            <consortium name="culmorum"/>
            <person name="King R."/>
        </authorList>
    </citation>
    <scope>NUCLEOTIDE SEQUENCE</scope>
</reference>
<proteinExistence type="predicted"/>
<evidence type="ECO:0000313" key="1">
    <source>
        <dbReference type="EMBL" id="CAG9807105.1"/>
    </source>
</evidence>
<dbReference type="AlphaFoldDB" id="A0A9N9WWW3"/>
<sequence>MFEKSNVTSLNQADIVTNFEKIVTDRDWLGVIKSNIQKCIDFSFKNVDSYQIKINATKEECDGVFCQFMDCLVLLLSIYCPDKSFMNSDQCLDVRKFFHLCGENKAAVDDYIKVHYNI</sequence>
<reference evidence="1" key="1">
    <citation type="submission" date="2022-01" db="EMBL/GenBank/DDBJ databases">
        <authorList>
            <person name="King R."/>
        </authorList>
    </citation>
    <scope>NUCLEOTIDE SEQUENCE</scope>
</reference>
<evidence type="ECO:0000313" key="2">
    <source>
        <dbReference type="Proteomes" id="UP001153620"/>
    </source>
</evidence>
<keyword evidence="2" id="KW-1185">Reference proteome</keyword>
<protein>
    <submittedName>
        <fullName evidence="1">Uncharacterized protein</fullName>
    </submittedName>
</protein>
<dbReference type="Gene3D" id="1.10.238.270">
    <property type="match status" value="1"/>
</dbReference>